<dbReference type="EMBL" id="JASBNA010000003">
    <property type="protein sequence ID" value="KAK7693672.1"/>
    <property type="molecule type" value="Genomic_DNA"/>
</dbReference>
<dbReference type="Pfam" id="PF05649">
    <property type="entry name" value="Peptidase_M13_N"/>
    <property type="match status" value="1"/>
</dbReference>
<dbReference type="PANTHER" id="PTHR11733">
    <property type="entry name" value="ZINC METALLOPROTEASE FAMILY M13 NEPRILYSIN-RELATED"/>
    <property type="match status" value="1"/>
</dbReference>
<dbReference type="GO" id="GO:0046872">
    <property type="term" value="F:metal ion binding"/>
    <property type="evidence" value="ECO:0007669"/>
    <property type="project" value="UniProtKB-KW"/>
</dbReference>
<evidence type="ECO:0000313" key="12">
    <source>
        <dbReference type="EMBL" id="KAK7693672.1"/>
    </source>
</evidence>
<keyword evidence="3" id="KW-0645">Protease</keyword>
<feature type="domain" description="Peptidase M13 N-terminal" evidence="11">
    <location>
        <begin position="161"/>
        <end position="632"/>
    </location>
</feature>
<dbReference type="Gene3D" id="1.10.1380.10">
    <property type="entry name" value="Neutral endopeptidase , domain2"/>
    <property type="match status" value="1"/>
</dbReference>
<evidence type="ECO:0000259" key="10">
    <source>
        <dbReference type="Pfam" id="PF01431"/>
    </source>
</evidence>
<name>A0AAW0GUI2_9APHY</name>
<evidence type="ECO:0000256" key="6">
    <source>
        <dbReference type="ARBA" id="ARBA00022833"/>
    </source>
</evidence>
<dbReference type="PRINTS" id="PR00786">
    <property type="entry name" value="NEPRILYSIN"/>
</dbReference>
<protein>
    <recommendedName>
        <fullName evidence="14">Endothelin-converting enzyme 1</fullName>
    </recommendedName>
</protein>
<keyword evidence="9" id="KW-1133">Transmembrane helix</keyword>
<dbReference type="PROSITE" id="PS51885">
    <property type="entry name" value="NEPRILYSIN"/>
    <property type="match status" value="1"/>
</dbReference>
<feature type="compositionally biased region" description="Basic and acidic residues" evidence="8">
    <location>
        <begin position="411"/>
        <end position="422"/>
    </location>
</feature>
<dbReference type="PANTHER" id="PTHR11733:SF167">
    <property type="entry name" value="FI17812P1-RELATED"/>
    <property type="match status" value="1"/>
</dbReference>
<dbReference type="InterPro" id="IPR018497">
    <property type="entry name" value="Peptidase_M13_C"/>
</dbReference>
<keyword evidence="4" id="KW-0479">Metal-binding</keyword>
<accession>A0AAW0GUI2</accession>
<evidence type="ECO:0000256" key="5">
    <source>
        <dbReference type="ARBA" id="ARBA00022801"/>
    </source>
</evidence>
<evidence type="ECO:0000256" key="3">
    <source>
        <dbReference type="ARBA" id="ARBA00022670"/>
    </source>
</evidence>
<evidence type="ECO:0000313" key="13">
    <source>
        <dbReference type="Proteomes" id="UP001385951"/>
    </source>
</evidence>
<feature type="region of interest" description="Disordered" evidence="8">
    <location>
        <begin position="395"/>
        <end position="422"/>
    </location>
</feature>
<dbReference type="AlphaFoldDB" id="A0AAW0GUI2"/>
<reference evidence="12 13" key="1">
    <citation type="submission" date="2022-09" db="EMBL/GenBank/DDBJ databases">
        <authorList>
            <person name="Palmer J.M."/>
        </authorList>
    </citation>
    <scope>NUCLEOTIDE SEQUENCE [LARGE SCALE GENOMIC DNA]</scope>
    <source>
        <strain evidence="12 13">DSM 7382</strain>
    </source>
</reference>
<evidence type="ECO:0000256" key="1">
    <source>
        <dbReference type="ARBA" id="ARBA00001947"/>
    </source>
</evidence>
<feature type="domain" description="Peptidase M13 C-terminal" evidence="10">
    <location>
        <begin position="693"/>
        <end position="903"/>
    </location>
</feature>
<dbReference type="Pfam" id="PF01431">
    <property type="entry name" value="Peptidase_M13"/>
    <property type="match status" value="1"/>
</dbReference>
<dbReference type="GO" id="GO:0004222">
    <property type="term" value="F:metalloendopeptidase activity"/>
    <property type="evidence" value="ECO:0007669"/>
    <property type="project" value="InterPro"/>
</dbReference>
<dbReference type="InterPro" id="IPR042089">
    <property type="entry name" value="Peptidase_M13_dom_2"/>
</dbReference>
<evidence type="ECO:0008006" key="14">
    <source>
        <dbReference type="Google" id="ProtNLM"/>
    </source>
</evidence>
<gene>
    <name evidence="12" type="ORF">QCA50_003242</name>
</gene>
<dbReference type="Gene3D" id="3.40.390.10">
    <property type="entry name" value="Collagenase (Catalytic Domain)"/>
    <property type="match status" value="1"/>
</dbReference>
<feature type="region of interest" description="Disordered" evidence="8">
    <location>
        <begin position="1"/>
        <end position="33"/>
    </location>
</feature>
<organism evidence="12 13">
    <name type="scientific">Cerrena zonata</name>
    <dbReference type="NCBI Taxonomy" id="2478898"/>
    <lineage>
        <taxon>Eukaryota</taxon>
        <taxon>Fungi</taxon>
        <taxon>Dikarya</taxon>
        <taxon>Basidiomycota</taxon>
        <taxon>Agaricomycotina</taxon>
        <taxon>Agaricomycetes</taxon>
        <taxon>Polyporales</taxon>
        <taxon>Cerrenaceae</taxon>
        <taxon>Cerrena</taxon>
    </lineage>
</organism>
<feature type="transmembrane region" description="Helical" evidence="9">
    <location>
        <begin position="53"/>
        <end position="75"/>
    </location>
</feature>
<feature type="compositionally biased region" description="Acidic residues" evidence="8">
    <location>
        <begin position="400"/>
        <end position="410"/>
    </location>
</feature>
<keyword evidence="9" id="KW-0472">Membrane</keyword>
<sequence>MARAARPSTDEETAPLLQDVSHPDETPSPHSQPTFFERVSAATREPLNPLAKFLAIATLVFLLLSSVFIGLFAGAQHKLNTGDGNGSHKPVTTTLTVTQTAIQTATDITTATATSTSIATTTVGIPAPVPTRAPEENACFTPDCIVLASSIISSLDTSNDPCENFYDFANGGWMKSHPIPSDKGSIGSLETIAVNNRRLLQQIFSQDSSSIFASAASIQTDTGKPNPYDDILLKKLRGLYDSCMDEELLNARGADPLIRVIREIRKRFRGDVFDPIAPGHAETGDDKKKERLGLTAAVAFLHSRGVDGLFTLGIDGDVGDDPNKMTLQLGQPSLGLPSPEYYEEEAIVDLYKNVLERLLVNLYEEEETLMQQEQLMEPSALTIHEERLRVWPPWPWPPWEGDDDDDDGGDDGGHRKPGNRSEEAHKLAKNIIKFEKKIANASLDLETLFSDPIAVYNPIPYDEFADTFPQFDFPAYFSSFAPRTFPSRVIVDNPYFFPNLSSIVDSTPRSTIQAYLETRAALALAQNLGTETEAWKAVRSLEERLRGIKPGAVGDRAQFCVEKVEGSLGFAAGRFFVKEAFGGESKKRGTKVITDIIDAFKDSLKHIKWMDEESAKAAAGKADAIKVKVGYPLSPNTEDPRSLANYYYNVKIQKTTFFENVLSATQNEIFKLALSLGKQRDPEAWLMYTSQVNAYFNPPANEIVFPAGILQAPVFGGNWPGYLVYGAFGQVASHELTHAFDSSGRLYNQDGKLEQWWTNATSERYNVIQKCIVDQYSSYYVEDGEGKRIYLNGNMTSGENIGDSGIIQSFRAWKSQFQESKKAGNEYLLPGLPYTREQLFFISFANQWAQNIKPESVAIRVRADPHSPNRFRVEGTLSNVPEFAEAFKCPAGSKMNPPQEKRCLFW</sequence>
<dbReference type="GO" id="GO:0016485">
    <property type="term" value="P:protein processing"/>
    <property type="evidence" value="ECO:0007669"/>
    <property type="project" value="TreeGrafter"/>
</dbReference>
<comment type="similarity">
    <text evidence="2">Belongs to the peptidase M13 family.</text>
</comment>
<dbReference type="CDD" id="cd08662">
    <property type="entry name" value="M13"/>
    <property type="match status" value="1"/>
</dbReference>
<evidence type="ECO:0000256" key="9">
    <source>
        <dbReference type="SAM" id="Phobius"/>
    </source>
</evidence>
<dbReference type="GO" id="GO:0005886">
    <property type="term" value="C:plasma membrane"/>
    <property type="evidence" value="ECO:0007669"/>
    <property type="project" value="TreeGrafter"/>
</dbReference>
<dbReference type="SUPFAM" id="SSF55486">
    <property type="entry name" value="Metalloproteases ('zincins'), catalytic domain"/>
    <property type="match status" value="2"/>
</dbReference>
<dbReference type="InterPro" id="IPR008753">
    <property type="entry name" value="Peptidase_M13_N"/>
</dbReference>
<evidence type="ECO:0000256" key="4">
    <source>
        <dbReference type="ARBA" id="ARBA00022723"/>
    </source>
</evidence>
<comment type="cofactor">
    <cofactor evidence="1">
        <name>Zn(2+)</name>
        <dbReference type="ChEBI" id="CHEBI:29105"/>
    </cofactor>
</comment>
<keyword evidence="13" id="KW-1185">Reference proteome</keyword>
<evidence type="ECO:0000256" key="8">
    <source>
        <dbReference type="SAM" id="MobiDB-lite"/>
    </source>
</evidence>
<evidence type="ECO:0000259" key="11">
    <source>
        <dbReference type="Pfam" id="PF05649"/>
    </source>
</evidence>
<comment type="caution">
    <text evidence="12">The sequence shown here is derived from an EMBL/GenBank/DDBJ whole genome shotgun (WGS) entry which is preliminary data.</text>
</comment>
<dbReference type="Proteomes" id="UP001385951">
    <property type="component" value="Unassembled WGS sequence"/>
</dbReference>
<keyword evidence="5" id="KW-0378">Hydrolase</keyword>
<evidence type="ECO:0000256" key="2">
    <source>
        <dbReference type="ARBA" id="ARBA00007357"/>
    </source>
</evidence>
<keyword evidence="7" id="KW-0482">Metalloprotease</keyword>
<keyword evidence="6" id="KW-0862">Zinc</keyword>
<keyword evidence="9" id="KW-0812">Transmembrane</keyword>
<dbReference type="InterPro" id="IPR024079">
    <property type="entry name" value="MetalloPept_cat_dom_sf"/>
</dbReference>
<dbReference type="InterPro" id="IPR000718">
    <property type="entry name" value="Peptidase_M13"/>
</dbReference>
<evidence type="ECO:0000256" key="7">
    <source>
        <dbReference type="ARBA" id="ARBA00023049"/>
    </source>
</evidence>
<proteinExistence type="inferred from homology"/>